<name>A0A2H6KIJ6_9APIC</name>
<accession>A0A2H6KIJ6</accession>
<comment type="caution">
    <text evidence="2">The sequence shown here is derived from an EMBL/GenBank/DDBJ whole genome shotgun (WGS) entry which is preliminary data.</text>
</comment>
<dbReference type="AlphaFoldDB" id="A0A2H6KIJ6"/>
<gene>
    <name evidence="2" type="ORF">BOVATA_042940</name>
</gene>
<evidence type="ECO:0000313" key="2">
    <source>
        <dbReference type="EMBL" id="GBE62801.1"/>
    </source>
</evidence>
<proteinExistence type="predicted"/>
<dbReference type="EMBL" id="BDSA01000007">
    <property type="protein sequence ID" value="GBE62801.1"/>
    <property type="molecule type" value="Genomic_DNA"/>
</dbReference>
<keyword evidence="3" id="KW-1185">Reference proteome</keyword>
<organism evidence="2 3">
    <name type="scientific">Babesia ovata</name>
    <dbReference type="NCBI Taxonomy" id="189622"/>
    <lineage>
        <taxon>Eukaryota</taxon>
        <taxon>Sar</taxon>
        <taxon>Alveolata</taxon>
        <taxon>Apicomplexa</taxon>
        <taxon>Aconoidasida</taxon>
        <taxon>Piroplasmida</taxon>
        <taxon>Babesiidae</taxon>
        <taxon>Babesia</taxon>
    </lineage>
</organism>
<sequence>MKVAALGVTARRQREEGHDKAASRLHLRLGARLAIWSCASDLEGHAEILAGPLGCVAVRGAGEAVDVPVDEAVPEECGRGGVAVHDGGAVGSVSGVRGQWPSLGCAVVGAAPGVAVGRGVGAGALAVLEQFPEEVVESLREVHHPGEVEGAMVTGAKDRTDVQCHARLPEARSADGVIEGRLTVLAVIMPLAYEVEVKGEQFVWRPWRAGEEASQGAAEPGEGGGSAAAEGAEDVHDVSALGSTGGQPGDVGEAHGRLARQAG</sequence>
<dbReference type="GeneID" id="39876571"/>
<dbReference type="RefSeq" id="XP_028869044.1">
    <property type="nucleotide sequence ID" value="XM_029013211.1"/>
</dbReference>
<dbReference type="Proteomes" id="UP000236319">
    <property type="component" value="Unassembled WGS sequence"/>
</dbReference>
<protein>
    <submittedName>
        <fullName evidence="2">Integral membrane protein, putative</fullName>
    </submittedName>
</protein>
<evidence type="ECO:0000256" key="1">
    <source>
        <dbReference type="SAM" id="MobiDB-lite"/>
    </source>
</evidence>
<dbReference type="VEuPathDB" id="PiroplasmaDB:BOVATA_042940"/>
<evidence type="ECO:0000313" key="3">
    <source>
        <dbReference type="Proteomes" id="UP000236319"/>
    </source>
</evidence>
<reference evidence="2 3" key="1">
    <citation type="journal article" date="2017" name="BMC Genomics">
        <title>Whole-genome assembly of Babesia ovata and comparative genomics between closely related pathogens.</title>
        <authorList>
            <person name="Yamagishi J."/>
            <person name="Asada M."/>
            <person name="Hakimi H."/>
            <person name="Tanaka T.Q."/>
            <person name="Sugimoto C."/>
            <person name="Kawazu S."/>
        </authorList>
    </citation>
    <scope>NUCLEOTIDE SEQUENCE [LARGE SCALE GENOMIC DNA]</scope>
    <source>
        <strain evidence="2 3">Miyake</strain>
    </source>
</reference>
<feature type="region of interest" description="Disordered" evidence="1">
    <location>
        <begin position="211"/>
        <end position="263"/>
    </location>
</feature>